<dbReference type="AlphaFoldDB" id="A0A9R1C7R2"/>
<evidence type="ECO:0000313" key="3">
    <source>
        <dbReference type="Proteomes" id="UP000825483"/>
    </source>
</evidence>
<accession>A0A9R1C7R2</accession>
<evidence type="ECO:0008006" key="4">
    <source>
        <dbReference type="Google" id="ProtNLM"/>
    </source>
</evidence>
<organism evidence="2 3">
    <name type="scientific">Prevotella lacticifex</name>
    <dbReference type="NCBI Taxonomy" id="2854755"/>
    <lineage>
        <taxon>Bacteria</taxon>
        <taxon>Pseudomonadati</taxon>
        <taxon>Bacteroidota</taxon>
        <taxon>Bacteroidia</taxon>
        <taxon>Bacteroidales</taxon>
        <taxon>Prevotellaceae</taxon>
        <taxon>Prevotella</taxon>
    </lineage>
</organism>
<dbReference type="Pfam" id="PF22252">
    <property type="entry name" value="PNGase_F-II_N"/>
    <property type="match status" value="1"/>
</dbReference>
<dbReference type="InterPro" id="IPR005901">
    <property type="entry name" value="GLPGLI"/>
</dbReference>
<dbReference type="Proteomes" id="UP000825483">
    <property type="component" value="Unassembled WGS sequence"/>
</dbReference>
<evidence type="ECO:0000256" key="1">
    <source>
        <dbReference type="SAM" id="MobiDB-lite"/>
    </source>
</evidence>
<evidence type="ECO:0000313" key="2">
    <source>
        <dbReference type="EMBL" id="GJG57563.1"/>
    </source>
</evidence>
<protein>
    <recommendedName>
        <fullName evidence="4">GLPGLI family protein</fullName>
    </recommendedName>
</protein>
<feature type="compositionally biased region" description="Polar residues" evidence="1">
    <location>
        <begin position="8"/>
        <end position="23"/>
    </location>
</feature>
<keyword evidence="3" id="KW-1185">Reference proteome</keyword>
<name>A0A9R1C7R2_9BACT</name>
<comment type="caution">
    <text evidence="2">The sequence shown here is derived from an EMBL/GenBank/DDBJ whole genome shotgun (WGS) entry which is preliminary data.</text>
</comment>
<dbReference type="RefSeq" id="WP_223929506.1">
    <property type="nucleotide sequence ID" value="NZ_BPTU01000003.1"/>
</dbReference>
<gene>
    <name evidence="2" type="ORF">PRLR5076_04140</name>
</gene>
<sequence>MLLIAVQPSAQGQNTNTEGSSQGKEPATVLDKVQYRVTYAARLVEDTTKVDSIGGYDYSDDDMRLDMGKTVSEFYSGRKAIVDKWMKEKMDRGERDFTNMPAQSSISWIVYRNYPEGETTTFDDAMMNSYRISEKTQTPQWSIGSDTCTIIGYHCMKAETNFKGRHWTVWYAEDIPLDNGPWKLIGLPGLILKATDAKKQYIFEAKGLEQVDGKEDITLIKNYKKYESVTQKQFDKINRTTSFDDAMKASGITISLDNVTIEEGGFKDDFMKYIISTPIPQIIRKSLG</sequence>
<dbReference type="GeneID" id="72468467"/>
<feature type="region of interest" description="Disordered" evidence="1">
    <location>
        <begin position="7"/>
        <end position="27"/>
    </location>
</feature>
<dbReference type="NCBIfam" id="TIGR01200">
    <property type="entry name" value="GLPGLI"/>
    <property type="match status" value="1"/>
</dbReference>
<dbReference type="EMBL" id="BPUB01000001">
    <property type="protein sequence ID" value="GJG57563.1"/>
    <property type="molecule type" value="Genomic_DNA"/>
</dbReference>
<proteinExistence type="predicted"/>
<reference evidence="2" key="1">
    <citation type="journal article" date="2022" name="Int. J. Syst. Evol. Microbiol.">
        <title>Prevotella lacticifex sp. nov., isolated from the rumen of cows.</title>
        <authorList>
            <person name="Shinkai T."/>
            <person name="Ikeyama N."/>
            <person name="Kumagai M."/>
            <person name="Ohmori H."/>
            <person name="Sakamoto M."/>
            <person name="Ohkuma M."/>
            <person name="Mitsumori M."/>
        </authorList>
    </citation>
    <scope>NUCLEOTIDE SEQUENCE</scope>
    <source>
        <strain evidence="2">R5076</strain>
    </source>
</reference>